<name>A0A7S6C6T3_9CAUD</name>
<dbReference type="Proteomes" id="UP000594646">
    <property type="component" value="Genome"/>
</dbReference>
<evidence type="ECO:0008006" key="3">
    <source>
        <dbReference type="Google" id="ProtNLM"/>
    </source>
</evidence>
<reference evidence="2" key="1">
    <citation type="submission" date="2020-04" db="EMBL/GenBank/DDBJ databases">
        <title>Efficient Dilution-to-Extinction isolation of novel virus-host model systems for fastidious heterotrophic bacteria.</title>
        <authorList>
            <person name="Buchholz H.H."/>
            <person name="Temperton B."/>
            <person name="Michelsen M."/>
            <person name="Allen M."/>
        </authorList>
    </citation>
    <scope>NUCLEOTIDE SEQUENCE [LARGE SCALE GENOMIC DNA]</scope>
</reference>
<evidence type="ECO:0000313" key="2">
    <source>
        <dbReference type="Proteomes" id="UP000594646"/>
    </source>
</evidence>
<accession>A0A7S6C6T3</accession>
<sequence length="54" mass="6577">MSRKEKCKQCHHECHCKEELHSDKYGLCTCEECKCKKEFSNKDFWKVMSSRFNK</sequence>
<dbReference type="EMBL" id="MT375523">
    <property type="protein sequence ID" value="QLF88175.1"/>
    <property type="molecule type" value="Genomic_DNA"/>
</dbReference>
<keyword evidence="2" id="KW-1185">Reference proteome</keyword>
<gene>
    <name evidence="1" type="ORF">Eyrgjafa_gp_29</name>
</gene>
<organism evidence="1 2">
    <name type="scientific">Pelagibacter phage Eyrgjafa EXVC018P</name>
    <dbReference type="NCBI Taxonomy" id="2736227"/>
    <lineage>
        <taxon>Viruses</taxon>
        <taxon>Duplodnaviria</taxon>
        <taxon>Heunggongvirae</taxon>
        <taxon>Uroviricota</taxon>
        <taxon>Caudoviricetes</taxon>
        <taxon>Autographivirales</taxon>
        <taxon>Fussvirus</taxon>
        <taxon>Fussvirus Eyrgjafa EXVC018P</taxon>
    </lineage>
</organism>
<proteinExistence type="predicted"/>
<protein>
    <recommendedName>
        <fullName evidence="3">Metallothionein</fullName>
    </recommendedName>
</protein>
<evidence type="ECO:0000313" key="1">
    <source>
        <dbReference type="EMBL" id="QLF88175.1"/>
    </source>
</evidence>